<sequence>MQLYAQIDDGDNDHRKSGQTVDGDGGNNAGAPYATADVAAGYRRPSVPIQLSPNKGQHNYYPANANATHPIQLHEKKT</sequence>
<protein>
    <submittedName>
        <fullName evidence="2">Uncharacterized protein</fullName>
    </submittedName>
</protein>
<dbReference type="Proteomes" id="UP000283269">
    <property type="component" value="Unassembled WGS sequence"/>
</dbReference>
<gene>
    <name evidence="2" type="ORF">CVT25_000576</name>
</gene>
<evidence type="ECO:0000313" key="3">
    <source>
        <dbReference type="Proteomes" id="UP000283269"/>
    </source>
</evidence>
<proteinExistence type="predicted"/>
<dbReference type="AlphaFoldDB" id="A0A409WZU6"/>
<keyword evidence="3" id="KW-1185">Reference proteome</keyword>
<comment type="caution">
    <text evidence="2">The sequence shown here is derived from an EMBL/GenBank/DDBJ whole genome shotgun (WGS) entry which is preliminary data.</text>
</comment>
<evidence type="ECO:0000256" key="1">
    <source>
        <dbReference type="SAM" id="MobiDB-lite"/>
    </source>
</evidence>
<accession>A0A409WZU6</accession>
<name>A0A409WZU6_PSICY</name>
<feature type="region of interest" description="Disordered" evidence="1">
    <location>
        <begin position="1"/>
        <end position="78"/>
    </location>
</feature>
<dbReference type="InParanoid" id="A0A409WZU6"/>
<evidence type="ECO:0000313" key="2">
    <source>
        <dbReference type="EMBL" id="PPQ84030.1"/>
    </source>
</evidence>
<organism evidence="2 3">
    <name type="scientific">Psilocybe cyanescens</name>
    <dbReference type="NCBI Taxonomy" id="93625"/>
    <lineage>
        <taxon>Eukaryota</taxon>
        <taxon>Fungi</taxon>
        <taxon>Dikarya</taxon>
        <taxon>Basidiomycota</taxon>
        <taxon>Agaricomycotina</taxon>
        <taxon>Agaricomycetes</taxon>
        <taxon>Agaricomycetidae</taxon>
        <taxon>Agaricales</taxon>
        <taxon>Agaricineae</taxon>
        <taxon>Strophariaceae</taxon>
        <taxon>Psilocybe</taxon>
    </lineage>
</organism>
<dbReference type="EMBL" id="NHYD01002942">
    <property type="protein sequence ID" value="PPQ84030.1"/>
    <property type="molecule type" value="Genomic_DNA"/>
</dbReference>
<reference evidence="2 3" key="1">
    <citation type="journal article" date="2018" name="Evol. Lett.">
        <title>Horizontal gene cluster transfer increased hallucinogenic mushroom diversity.</title>
        <authorList>
            <person name="Reynolds H.T."/>
            <person name="Vijayakumar V."/>
            <person name="Gluck-Thaler E."/>
            <person name="Korotkin H.B."/>
            <person name="Matheny P.B."/>
            <person name="Slot J.C."/>
        </authorList>
    </citation>
    <scope>NUCLEOTIDE SEQUENCE [LARGE SCALE GENOMIC DNA]</scope>
    <source>
        <strain evidence="2 3">2631</strain>
    </source>
</reference>